<dbReference type="Gene3D" id="3.40.33.10">
    <property type="entry name" value="CAP"/>
    <property type="match status" value="1"/>
</dbReference>
<proteinExistence type="predicted"/>
<dbReference type="EMBL" id="BQKI01000020">
    <property type="protein sequence ID" value="GJN11820.1"/>
    <property type="molecule type" value="Genomic_DNA"/>
</dbReference>
<accession>A0AAV5DNQ2</accession>
<reference evidence="3" key="1">
    <citation type="journal article" date="2018" name="DNA Res.">
        <title>Multiple hybrid de novo genome assembly of finger millet, an orphan allotetraploid crop.</title>
        <authorList>
            <person name="Hatakeyama M."/>
            <person name="Aluri S."/>
            <person name="Balachadran M.T."/>
            <person name="Sivarajan S.R."/>
            <person name="Patrignani A."/>
            <person name="Gruter S."/>
            <person name="Poveda L."/>
            <person name="Shimizu-Inatsugi R."/>
            <person name="Baeten J."/>
            <person name="Francoijs K.J."/>
            <person name="Nataraja K.N."/>
            <person name="Reddy Y.A.N."/>
            <person name="Phadnis S."/>
            <person name="Ravikumar R.L."/>
            <person name="Schlapbach R."/>
            <person name="Sreeman S.M."/>
            <person name="Shimizu K.K."/>
        </authorList>
    </citation>
    <scope>NUCLEOTIDE SEQUENCE</scope>
</reference>
<organism evidence="3 4">
    <name type="scientific">Eleusine coracana subsp. coracana</name>
    <dbReference type="NCBI Taxonomy" id="191504"/>
    <lineage>
        <taxon>Eukaryota</taxon>
        <taxon>Viridiplantae</taxon>
        <taxon>Streptophyta</taxon>
        <taxon>Embryophyta</taxon>
        <taxon>Tracheophyta</taxon>
        <taxon>Spermatophyta</taxon>
        <taxon>Magnoliopsida</taxon>
        <taxon>Liliopsida</taxon>
        <taxon>Poales</taxon>
        <taxon>Poaceae</taxon>
        <taxon>PACMAD clade</taxon>
        <taxon>Chloridoideae</taxon>
        <taxon>Cynodonteae</taxon>
        <taxon>Eleusininae</taxon>
        <taxon>Eleusine</taxon>
    </lineage>
</organism>
<comment type="caution">
    <text evidence="3">The sequence shown here is derived from an EMBL/GenBank/DDBJ whole genome shotgun (WGS) entry which is preliminary data.</text>
</comment>
<keyword evidence="1" id="KW-0732">Signal</keyword>
<name>A0AAV5DNQ2_ELECO</name>
<dbReference type="SUPFAM" id="SSF55797">
    <property type="entry name" value="PR-1-like"/>
    <property type="match status" value="1"/>
</dbReference>
<sequence length="208" mass="22511">MSSRLKSYLITILLLLALASLCVSSSLNADDGSDNGTDLDAARRARAAATIDELLTVHNEARQAVGVPPLTWSAQIAAYAKNYGQSRRGDCAPRRSPLFYFGENISMVFASFLGGKKIIGISYIRMRDQFNFALKNAATLCVAYLALDVGPQCGWRQGEEHTTGAARGSLLEVPVFQCKMSTSLNTRSRGGVICSELQGQRSHFSLPT</sequence>
<protein>
    <recommendedName>
        <fullName evidence="2">SCP domain-containing protein</fullName>
    </recommendedName>
</protein>
<evidence type="ECO:0000256" key="1">
    <source>
        <dbReference type="SAM" id="SignalP"/>
    </source>
</evidence>
<evidence type="ECO:0000313" key="4">
    <source>
        <dbReference type="Proteomes" id="UP001054889"/>
    </source>
</evidence>
<dbReference type="InterPro" id="IPR014044">
    <property type="entry name" value="CAP_dom"/>
</dbReference>
<keyword evidence="4" id="KW-1185">Reference proteome</keyword>
<dbReference type="Proteomes" id="UP001054889">
    <property type="component" value="Unassembled WGS sequence"/>
</dbReference>
<evidence type="ECO:0000259" key="2">
    <source>
        <dbReference type="SMART" id="SM00198"/>
    </source>
</evidence>
<reference evidence="3" key="2">
    <citation type="submission" date="2021-12" db="EMBL/GenBank/DDBJ databases">
        <title>Resequencing data analysis of finger millet.</title>
        <authorList>
            <person name="Hatakeyama M."/>
            <person name="Aluri S."/>
            <person name="Balachadran M.T."/>
            <person name="Sivarajan S.R."/>
            <person name="Poveda L."/>
            <person name="Shimizu-Inatsugi R."/>
            <person name="Schlapbach R."/>
            <person name="Sreeman S.M."/>
            <person name="Shimizu K.K."/>
        </authorList>
    </citation>
    <scope>NUCLEOTIDE SEQUENCE</scope>
</reference>
<gene>
    <name evidence="3" type="primary">ga30045</name>
    <name evidence="3" type="ORF">PR202_ga30045</name>
</gene>
<evidence type="ECO:0000313" key="3">
    <source>
        <dbReference type="EMBL" id="GJN11820.1"/>
    </source>
</evidence>
<dbReference type="Pfam" id="PF00188">
    <property type="entry name" value="CAP"/>
    <property type="match status" value="1"/>
</dbReference>
<feature type="signal peptide" evidence="1">
    <location>
        <begin position="1"/>
        <end position="24"/>
    </location>
</feature>
<dbReference type="AlphaFoldDB" id="A0AAV5DNQ2"/>
<feature type="domain" description="SCP" evidence="2">
    <location>
        <begin position="49"/>
        <end position="146"/>
    </location>
</feature>
<feature type="chain" id="PRO_5043697184" description="SCP domain-containing protein" evidence="1">
    <location>
        <begin position="25"/>
        <end position="208"/>
    </location>
</feature>
<dbReference type="InterPro" id="IPR035940">
    <property type="entry name" value="CAP_sf"/>
</dbReference>
<dbReference type="SMART" id="SM00198">
    <property type="entry name" value="SCP"/>
    <property type="match status" value="1"/>
</dbReference>